<sequence>MTHLASLSRAAALACAAAFCAPAQAQPVYSGWLCCTMRVSGDWISDINYTGNGTRLIQAGTPVQITGHGRYRVHITIKGEPYRLGNDYSRDLDDAQFTERYIVRTDPAKALARWPQKVQEAIRTARVRVGMTREQVIMALGYPVSSENPALDTDAWRYWLGSFEEYQVHFNAAGKVREVSGAPGTLARVLMR</sequence>
<keyword evidence="4" id="KW-1185">Reference proteome</keyword>
<dbReference type="InterPro" id="IPR007450">
    <property type="entry name" value="BamE_dom"/>
</dbReference>
<dbReference type="Pfam" id="PF04355">
    <property type="entry name" value="BamE"/>
    <property type="match status" value="1"/>
</dbReference>
<name>A0AAW6RNT3_9BURK</name>
<keyword evidence="1" id="KW-0732">Signal</keyword>
<dbReference type="AlphaFoldDB" id="A0AAW6RNT3"/>
<proteinExistence type="predicted"/>
<feature type="domain" description="Outer membrane protein assembly factor BamE" evidence="2">
    <location>
        <begin position="125"/>
        <end position="178"/>
    </location>
</feature>
<dbReference type="Proteomes" id="UP001237156">
    <property type="component" value="Unassembled WGS sequence"/>
</dbReference>
<organism evidence="3 4">
    <name type="scientific">Ottowia cancrivicina</name>
    <dbReference type="NCBI Taxonomy" id="3040346"/>
    <lineage>
        <taxon>Bacteria</taxon>
        <taxon>Pseudomonadati</taxon>
        <taxon>Pseudomonadota</taxon>
        <taxon>Betaproteobacteria</taxon>
        <taxon>Burkholderiales</taxon>
        <taxon>Comamonadaceae</taxon>
        <taxon>Ottowia</taxon>
    </lineage>
</organism>
<gene>
    <name evidence="3" type="primary">bamE</name>
    <name evidence="3" type="ORF">QB898_11335</name>
</gene>
<comment type="caution">
    <text evidence="3">The sequence shown here is derived from an EMBL/GenBank/DDBJ whole genome shotgun (WGS) entry which is preliminary data.</text>
</comment>
<accession>A0AAW6RNT3</accession>
<reference evidence="3 4" key="1">
    <citation type="submission" date="2023-04" db="EMBL/GenBank/DDBJ databases">
        <title>Ottowia paracancer sp. nov., isolated from human stomach.</title>
        <authorList>
            <person name="Song Y."/>
        </authorList>
    </citation>
    <scope>NUCLEOTIDE SEQUENCE [LARGE SCALE GENOMIC DNA]</scope>
    <source>
        <strain evidence="3 4">10c7w1</strain>
    </source>
</reference>
<feature type="chain" id="PRO_5043689490" evidence="1">
    <location>
        <begin position="26"/>
        <end position="192"/>
    </location>
</feature>
<dbReference type="RefSeq" id="WP_050714844.1">
    <property type="nucleotide sequence ID" value="NZ_JARVII010000030.1"/>
</dbReference>
<protein>
    <submittedName>
        <fullName evidence="3">Outer membrane protein assembly factor BamE</fullName>
    </submittedName>
</protein>
<dbReference type="EMBL" id="JARVII010000030">
    <property type="protein sequence ID" value="MDG9700291.1"/>
    <property type="molecule type" value="Genomic_DNA"/>
</dbReference>
<dbReference type="GO" id="GO:0019867">
    <property type="term" value="C:outer membrane"/>
    <property type="evidence" value="ECO:0007669"/>
    <property type="project" value="InterPro"/>
</dbReference>
<feature type="signal peptide" evidence="1">
    <location>
        <begin position="1"/>
        <end position="25"/>
    </location>
</feature>
<evidence type="ECO:0000256" key="1">
    <source>
        <dbReference type="SAM" id="SignalP"/>
    </source>
</evidence>
<evidence type="ECO:0000313" key="3">
    <source>
        <dbReference type="EMBL" id="MDG9700291.1"/>
    </source>
</evidence>
<evidence type="ECO:0000313" key="4">
    <source>
        <dbReference type="Proteomes" id="UP001237156"/>
    </source>
</evidence>
<evidence type="ECO:0000259" key="2">
    <source>
        <dbReference type="Pfam" id="PF04355"/>
    </source>
</evidence>